<dbReference type="PANTHER" id="PTHR47763">
    <property type="entry name" value="ALPHA-PROTEIN KINASE VWKA"/>
    <property type="match status" value="1"/>
</dbReference>
<gene>
    <name evidence="6" type="ORF">FA09DRAFT_300175</name>
</gene>
<accession>A0A316Z4C5</accession>
<sequence length="533" mass="56234">MFGAAAAHLNSDAAAQQQAQLEAEAQQQQQQAGCSGAAAFWLDEDERQLDLVFIMDATGSMGSYIASATRNIETICENIIRSEQLSSPGALRIALVAYRDHPPQDHTYIVKTFGGFTTSVEVIKQNLSTLYASGGGDGPEAVTAALKAACDLEWRQSATRLAVLIADAPPHGIGEYGDGFHLGSPDGEDPLRLARGMAAAGIPLFMVACEPALSGYQQAADFYQGLVRLTGGQLLPLTTASLLTPVIIGAAAECMSLDRLHREVGDQVAQRIADMSLENNERDVMDSVTRDLFESLTLRRETTKHLIVESIYNESAESKHNIEVWTQARDLAAARPLLKKVVGSRLSAKYLRERSISSSYKPFTPYAHPRFSPPAASGSGSTAERRRSSGGASGSRKVVSDFSAFSASPGMSFGGGSASASANASPVLSSSAFGSPQSSAFQAPRDASAYRSASPHSSARGRRADAMDDEDEEEVEEAREAASLPVAYSDDGAAMQVAGDDGSTLALKSGAISMEQVRRLAMVSAQRGGLGAA</sequence>
<organism evidence="6 7">
    <name type="scientific">Tilletiopsis washingtonensis</name>
    <dbReference type="NCBI Taxonomy" id="58919"/>
    <lineage>
        <taxon>Eukaryota</taxon>
        <taxon>Fungi</taxon>
        <taxon>Dikarya</taxon>
        <taxon>Basidiomycota</taxon>
        <taxon>Ustilaginomycotina</taxon>
        <taxon>Exobasidiomycetes</taxon>
        <taxon>Entylomatales</taxon>
        <taxon>Entylomatales incertae sedis</taxon>
        <taxon>Tilletiopsis</taxon>
    </lineage>
</organism>
<dbReference type="RefSeq" id="XP_025596505.1">
    <property type="nucleotide sequence ID" value="XM_025740322.1"/>
</dbReference>
<dbReference type="Gene3D" id="3.40.50.410">
    <property type="entry name" value="von Willebrand factor, type A domain"/>
    <property type="match status" value="1"/>
</dbReference>
<dbReference type="SMART" id="SM00327">
    <property type="entry name" value="VWA"/>
    <property type="match status" value="1"/>
</dbReference>
<dbReference type="AlphaFoldDB" id="A0A316Z4C5"/>
<dbReference type="SUPFAM" id="SSF53300">
    <property type="entry name" value="vWA-like"/>
    <property type="match status" value="1"/>
</dbReference>
<evidence type="ECO:0000256" key="1">
    <source>
        <dbReference type="ARBA" id="ARBA00004613"/>
    </source>
</evidence>
<evidence type="ECO:0000259" key="5">
    <source>
        <dbReference type="PROSITE" id="PS50234"/>
    </source>
</evidence>
<name>A0A316Z4C5_9BASI</name>
<dbReference type="Proteomes" id="UP000245946">
    <property type="component" value="Unassembled WGS sequence"/>
</dbReference>
<feature type="region of interest" description="Disordered" evidence="4">
    <location>
        <begin position="415"/>
        <end position="487"/>
    </location>
</feature>
<keyword evidence="3" id="KW-0732">Signal</keyword>
<evidence type="ECO:0000256" key="4">
    <source>
        <dbReference type="SAM" id="MobiDB-lite"/>
    </source>
</evidence>
<keyword evidence="7" id="KW-1185">Reference proteome</keyword>
<protein>
    <recommendedName>
        <fullName evidence="5">VWFA domain-containing protein</fullName>
    </recommendedName>
</protein>
<dbReference type="InterPro" id="IPR052969">
    <property type="entry name" value="Thr-specific_kinase-like"/>
</dbReference>
<dbReference type="GO" id="GO:0004674">
    <property type="term" value="F:protein serine/threonine kinase activity"/>
    <property type="evidence" value="ECO:0007669"/>
    <property type="project" value="TreeGrafter"/>
</dbReference>
<evidence type="ECO:0000313" key="7">
    <source>
        <dbReference type="Proteomes" id="UP000245946"/>
    </source>
</evidence>
<dbReference type="GeneID" id="37267868"/>
<dbReference type="Pfam" id="PF25106">
    <property type="entry name" value="VWA_4"/>
    <property type="match status" value="1"/>
</dbReference>
<evidence type="ECO:0000256" key="2">
    <source>
        <dbReference type="ARBA" id="ARBA00022525"/>
    </source>
</evidence>
<feature type="compositionally biased region" description="Acidic residues" evidence="4">
    <location>
        <begin position="467"/>
        <end position="477"/>
    </location>
</feature>
<dbReference type="OrthoDB" id="301415at2759"/>
<feature type="compositionally biased region" description="Low complexity" evidence="4">
    <location>
        <begin position="373"/>
        <end position="382"/>
    </location>
</feature>
<feature type="domain" description="VWFA" evidence="5">
    <location>
        <begin position="50"/>
        <end position="208"/>
    </location>
</feature>
<proteinExistence type="predicted"/>
<evidence type="ECO:0000313" key="6">
    <source>
        <dbReference type="EMBL" id="PWN96226.1"/>
    </source>
</evidence>
<feature type="region of interest" description="Disordered" evidence="4">
    <location>
        <begin position="367"/>
        <end position="396"/>
    </location>
</feature>
<dbReference type="GO" id="GO:0005737">
    <property type="term" value="C:cytoplasm"/>
    <property type="evidence" value="ECO:0007669"/>
    <property type="project" value="TreeGrafter"/>
</dbReference>
<feature type="compositionally biased region" description="Low complexity" evidence="4">
    <location>
        <begin position="418"/>
        <end position="443"/>
    </location>
</feature>
<dbReference type="InterPro" id="IPR056861">
    <property type="entry name" value="HMCN1-like_VWA"/>
</dbReference>
<dbReference type="EMBL" id="KZ819300">
    <property type="protein sequence ID" value="PWN96226.1"/>
    <property type="molecule type" value="Genomic_DNA"/>
</dbReference>
<dbReference type="PROSITE" id="PS50234">
    <property type="entry name" value="VWFA"/>
    <property type="match status" value="1"/>
</dbReference>
<dbReference type="InterPro" id="IPR036465">
    <property type="entry name" value="vWFA_dom_sf"/>
</dbReference>
<dbReference type="PANTHER" id="PTHR47763:SF1">
    <property type="entry name" value="DUF659 DOMAIN-CONTAINING PROTEIN"/>
    <property type="match status" value="1"/>
</dbReference>
<dbReference type="STRING" id="58919.A0A316Z4C5"/>
<keyword evidence="2" id="KW-0964">Secreted</keyword>
<evidence type="ECO:0000256" key="3">
    <source>
        <dbReference type="ARBA" id="ARBA00022729"/>
    </source>
</evidence>
<comment type="subcellular location">
    <subcellularLocation>
        <location evidence="1">Secreted</location>
    </subcellularLocation>
</comment>
<reference evidence="6 7" key="1">
    <citation type="journal article" date="2018" name="Mol. Biol. Evol.">
        <title>Broad Genomic Sampling Reveals a Smut Pathogenic Ancestry of the Fungal Clade Ustilaginomycotina.</title>
        <authorList>
            <person name="Kijpornyongpan T."/>
            <person name="Mondo S.J."/>
            <person name="Barry K."/>
            <person name="Sandor L."/>
            <person name="Lee J."/>
            <person name="Lipzen A."/>
            <person name="Pangilinan J."/>
            <person name="LaButti K."/>
            <person name="Hainaut M."/>
            <person name="Henrissat B."/>
            <person name="Grigoriev I.V."/>
            <person name="Spatafora J.W."/>
            <person name="Aime M.C."/>
        </authorList>
    </citation>
    <scope>NUCLEOTIDE SEQUENCE [LARGE SCALE GENOMIC DNA]</scope>
    <source>
        <strain evidence="6 7">MCA 4186</strain>
    </source>
</reference>
<dbReference type="InterPro" id="IPR002035">
    <property type="entry name" value="VWF_A"/>
</dbReference>